<dbReference type="Proteomes" id="UP001189429">
    <property type="component" value="Unassembled WGS sequence"/>
</dbReference>
<organism evidence="2 3">
    <name type="scientific">Prorocentrum cordatum</name>
    <dbReference type="NCBI Taxonomy" id="2364126"/>
    <lineage>
        <taxon>Eukaryota</taxon>
        <taxon>Sar</taxon>
        <taxon>Alveolata</taxon>
        <taxon>Dinophyceae</taxon>
        <taxon>Prorocentrales</taxon>
        <taxon>Prorocentraceae</taxon>
        <taxon>Prorocentrum</taxon>
    </lineage>
</organism>
<dbReference type="PROSITE" id="PS50878">
    <property type="entry name" value="RT_POL"/>
    <property type="match status" value="1"/>
</dbReference>
<dbReference type="Pfam" id="PF00078">
    <property type="entry name" value="RVT_1"/>
    <property type="match status" value="1"/>
</dbReference>
<evidence type="ECO:0000313" key="2">
    <source>
        <dbReference type="EMBL" id="CAK0884448.1"/>
    </source>
</evidence>
<dbReference type="InterPro" id="IPR000477">
    <property type="entry name" value="RT_dom"/>
</dbReference>
<evidence type="ECO:0000259" key="1">
    <source>
        <dbReference type="PROSITE" id="PS50878"/>
    </source>
</evidence>
<feature type="domain" description="Reverse transcriptase" evidence="1">
    <location>
        <begin position="355"/>
        <end position="623"/>
    </location>
</feature>
<reference evidence="2" key="1">
    <citation type="submission" date="2023-10" db="EMBL/GenBank/DDBJ databases">
        <authorList>
            <person name="Chen Y."/>
            <person name="Shah S."/>
            <person name="Dougan E. K."/>
            <person name="Thang M."/>
            <person name="Chan C."/>
        </authorList>
    </citation>
    <scope>NUCLEOTIDE SEQUENCE [LARGE SCALE GENOMIC DNA]</scope>
</reference>
<comment type="caution">
    <text evidence="2">The sequence shown here is derived from an EMBL/GenBank/DDBJ whole genome shotgun (WGS) entry which is preliminary data.</text>
</comment>
<evidence type="ECO:0000313" key="3">
    <source>
        <dbReference type="Proteomes" id="UP001189429"/>
    </source>
</evidence>
<name>A0ABN9WDN9_9DINO</name>
<keyword evidence="3" id="KW-1185">Reference proteome</keyword>
<protein>
    <recommendedName>
        <fullName evidence="1">Reverse transcriptase domain-containing protein</fullName>
    </recommendedName>
</protein>
<dbReference type="EMBL" id="CAUYUJ010018549">
    <property type="protein sequence ID" value="CAK0884448.1"/>
    <property type="molecule type" value="Genomic_DNA"/>
</dbReference>
<accession>A0ABN9WDN9</accession>
<gene>
    <name evidence="2" type="ORF">PCOR1329_LOCUS66399</name>
</gene>
<sequence length="1071" mass="117434">MSRRFVLDVQPKRRKTAGCQSCREPFDVGELRCCPLAKAHRGGGAFLHLDCVHGGIHAGDIVTKYADGVTEAQLQDVVSRGATVSLDAEVQAAAPQTDPPELLDRGPFEENILRNLDWWDSVDVEQALLCTVRTWEGAHPSLDHSLEEAKGAVLKCAAEAGPDRERGWRLLMLFDRLLYARMPAKLRPQDVTATQWRKRVVVDRLRLFWRGDWKALWDEVHITCRANFSDEPPEDDDLKRLVARIEALGAANEWSKAYKAAVGSALLVTDPNELDNVKGKFPPEQVRRPEPKVGNVDEHKDFWEAVGRQVQRDCKRLPRKAGPSLDGSRFEHWASSSADSDYAKHLAIAAVQFASGQAPDFVYRCARAGRLLILRKSDGGIRPLVITAALRRIALRAVIKVLTPRATAHVGEEQYAIGRSGPVESITHGIQADVLQDSERVAASLDIKNAFGSMSRGVMADDVVTAFPELANLVSTLYCTDTPLMWEDGDGEVQTITEQTGMDQGCPFSLLAFVVGLKRVLNRARALLRDAGLDGGVRFRAYVDDIYVTCAASRLPAVLAAFRQALAESGMTLNESKLKLWGVERNILPMDLQQYHVETLQVLGHAVERSGGQMHTLWLGDSGGSFASVTAALRVNLDRLWTLHAEGGLPKQVTQALARLAAQSKPQHVLRGAAISAEQARAYDAVVEHFWARLLGETGSFDAHRRVQLHLPLRHGGLSVGGVEVRADAAFLAGTLGALSEVMSTVGVDTVAELRHALPRHVEGMNLAVTSLEQKGAREQTRLWQSDQPQPVKGMQRVWTRAVQRNLHDQLLGSATQRHAAAIRSASTPEASRFLDPPGAASDKMTDATFQAAARRRLGLRPVPRGPHDATHCQNRRPDGTKCGVELDDEGHHASICEIGGALVRRHDGSRDLVAARLVADLHAPVRTEQRCPHLDKLKPDGTMSEARLDIVVELEGTTSFLDVAIVDVLSTDSALERQRASRDGAAACRMEDEKRTKYPGANVVPLVIESYGRINVSGMAWLRRAYRDKPELFQSLLRALSVHVQSHTGAMIIAASTGQHGAPRQRADQA</sequence>
<proteinExistence type="predicted"/>